<reference evidence="1 2" key="1">
    <citation type="submission" date="2017-12" db="EMBL/GenBank/DDBJ databases">
        <title>Hemimetabolous genomes reveal molecular basis of termite eusociality.</title>
        <authorList>
            <person name="Harrison M.C."/>
            <person name="Jongepier E."/>
            <person name="Robertson H.M."/>
            <person name="Arning N."/>
            <person name="Bitard-Feildel T."/>
            <person name="Chao H."/>
            <person name="Childers C.P."/>
            <person name="Dinh H."/>
            <person name="Doddapaneni H."/>
            <person name="Dugan S."/>
            <person name="Gowin J."/>
            <person name="Greiner C."/>
            <person name="Han Y."/>
            <person name="Hu H."/>
            <person name="Hughes D.S.T."/>
            <person name="Huylmans A.-K."/>
            <person name="Kemena C."/>
            <person name="Kremer L.P.M."/>
            <person name="Lee S.L."/>
            <person name="Lopez-Ezquerra A."/>
            <person name="Mallet L."/>
            <person name="Monroy-Kuhn J.M."/>
            <person name="Moser A."/>
            <person name="Murali S.C."/>
            <person name="Muzny D.M."/>
            <person name="Otani S."/>
            <person name="Piulachs M.-D."/>
            <person name="Poelchau M."/>
            <person name="Qu J."/>
            <person name="Schaub F."/>
            <person name="Wada-Katsumata A."/>
            <person name="Worley K.C."/>
            <person name="Xie Q."/>
            <person name="Ylla G."/>
            <person name="Poulsen M."/>
            <person name="Gibbs R.A."/>
            <person name="Schal C."/>
            <person name="Richards S."/>
            <person name="Belles X."/>
            <person name="Korb J."/>
            <person name="Bornberg-Bauer E."/>
        </authorList>
    </citation>
    <scope>NUCLEOTIDE SEQUENCE [LARGE SCALE GENOMIC DNA]</scope>
    <source>
        <tissue evidence="1">Whole body</tissue>
    </source>
</reference>
<name>A0A2J7QFT8_9NEOP</name>
<organism evidence="1 2">
    <name type="scientific">Cryptotermes secundus</name>
    <dbReference type="NCBI Taxonomy" id="105785"/>
    <lineage>
        <taxon>Eukaryota</taxon>
        <taxon>Metazoa</taxon>
        <taxon>Ecdysozoa</taxon>
        <taxon>Arthropoda</taxon>
        <taxon>Hexapoda</taxon>
        <taxon>Insecta</taxon>
        <taxon>Pterygota</taxon>
        <taxon>Neoptera</taxon>
        <taxon>Polyneoptera</taxon>
        <taxon>Dictyoptera</taxon>
        <taxon>Blattodea</taxon>
        <taxon>Blattoidea</taxon>
        <taxon>Termitoidae</taxon>
        <taxon>Kalotermitidae</taxon>
        <taxon>Cryptotermitinae</taxon>
        <taxon>Cryptotermes</taxon>
    </lineage>
</organism>
<evidence type="ECO:0000313" key="2">
    <source>
        <dbReference type="Proteomes" id="UP000235965"/>
    </source>
</evidence>
<dbReference type="InParanoid" id="A0A2J7QFT8"/>
<gene>
    <name evidence="1" type="ORF">B7P43_G12954</name>
</gene>
<dbReference type="SUPFAM" id="SSF56219">
    <property type="entry name" value="DNase I-like"/>
    <property type="match status" value="1"/>
</dbReference>
<evidence type="ECO:0008006" key="3">
    <source>
        <dbReference type="Google" id="ProtNLM"/>
    </source>
</evidence>
<dbReference type="Proteomes" id="UP000235965">
    <property type="component" value="Unassembled WGS sequence"/>
</dbReference>
<dbReference type="EMBL" id="NEVH01014842">
    <property type="protein sequence ID" value="PNF27457.1"/>
    <property type="molecule type" value="Genomic_DNA"/>
</dbReference>
<dbReference type="Gene3D" id="3.60.10.10">
    <property type="entry name" value="Endonuclease/exonuclease/phosphatase"/>
    <property type="match status" value="2"/>
</dbReference>
<accession>A0A2J7QFT8</accession>
<keyword evidence="2" id="KW-1185">Reference proteome</keyword>
<dbReference type="STRING" id="105785.A0A2J7QFT8"/>
<comment type="caution">
    <text evidence="1">The sequence shown here is derived from an EMBL/GenBank/DDBJ whole genome shotgun (WGS) entry which is preliminary data.</text>
</comment>
<sequence>MHELSELYKTQMKVVALQEIRWAGNGVISKNDFQLFYSGTQQSRKAGMRFYVKKEIAKYIIGFEAVNEKICKLRIKGKYRNITIILGDLNAKLGREEIYSNISGKYTLHNVTSPNGELLVEFIIANNMVIMSTQFQHKEIHKGTWRAAEHNTVNQIDHVIINASKKDLTEDVRTMREPNLDSDLPC</sequence>
<proteinExistence type="predicted"/>
<dbReference type="AlphaFoldDB" id="A0A2J7QFT8"/>
<dbReference type="InterPro" id="IPR036691">
    <property type="entry name" value="Endo/exonu/phosph_ase_sf"/>
</dbReference>
<protein>
    <recommendedName>
        <fullName evidence="3">Endonuclease/exonuclease/phosphatase domain-containing protein</fullName>
    </recommendedName>
</protein>
<evidence type="ECO:0000313" key="1">
    <source>
        <dbReference type="EMBL" id="PNF27457.1"/>
    </source>
</evidence>